<dbReference type="InterPro" id="IPR001811">
    <property type="entry name" value="Chemokine_IL8-like_dom"/>
</dbReference>
<feature type="domain" description="Chemokine interleukin-8-like" evidence="3">
    <location>
        <begin position="28"/>
        <end position="88"/>
    </location>
</feature>
<dbReference type="CTD" id="794891"/>
<evidence type="ECO:0000256" key="1">
    <source>
        <dbReference type="ARBA" id="ARBA00022514"/>
    </source>
</evidence>
<reference evidence="4" key="1">
    <citation type="submission" date="2021-04" db="EMBL/GenBank/DDBJ databases">
        <authorList>
            <consortium name="Wellcome Sanger Institute Data Sharing"/>
        </authorList>
    </citation>
    <scope>NUCLEOTIDE SEQUENCE [LARGE SCALE GENOMIC DNA]</scope>
</reference>
<dbReference type="OMA" id="QIPMDCC"/>
<sequence length="111" mass="12481">MAPGFDAKIFFCILVITCYCTVTLAQMPIDCCLEVSNKPIGKSFVINYHRQIAGKGCAIDATVLETRGGRTLCVIADAQWLTLLKQHVDKLKRDCKKTKYMGRRCAHVKRE</sequence>
<dbReference type="FunCoup" id="A0A3Q1I2G7">
    <property type="interactions" value="56"/>
</dbReference>
<dbReference type="GeneID" id="113150126"/>
<protein>
    <recommendedName>
        <fullName evidence="3">Chemokine interleukin-8-like domain-containing protein</fullName>
    </recommendedName>
</protein>
<organism evidence="4 5">
    <name type="scientific">Anabas testudineus</name>
    <name type="common">Climbing perch</name>
    <name type="synonym">Anthias testudineus</name>
    <dbReference type="NCBI Taxonomy" id="64144"/>
    <lineage>
        <taxon>Eukaryota</taxon>
        <taxon>Metazoa</taxon>
        <taxon>Chordata</taxon>
        <taxon>Craniata</taxon>
        <taxon>Vertebrata</taxon>
        <taxon>Euteleostomi</taxon>
        <taxon>Actinopterygii</taxon>
        <taxon>Neopterygii</taxon>
        <taxon>Teleostei</taxon>
        <taxon>Neoteleostei</taxon>
        <taxon>Acanthomorphata</taxon>
        <taxon>Anabantaria</taxon>
        <taxon>Anabantiformes</taxon>
        <taxon>Anabantoidei</taxon>
        <taxon>Anabantidae</taxon>
        <taxon>Anabas</taxon>
    </lineage>
</organism>
<name>A0A3Q1I2G7_ANATE</name>
<evidence type="ECO:0000256" key="2">
    <source>
        <dbReference type="SAM" id="SignalP"/>
    </source>
</evidence>
<dbReference type="Ensembl" id="ENSATET00000011627.3">
    <property type="protein sequence ID" value="ENSATEP00000011438.1"/>
    <property type="gene ID" value="ENSATEG00000007991.3"/>
</dbReference>
<dbReference type="Pfam" id="PF00048">
    <property type="entry name" value="IL8"/>
    <property type="match status" value="1"/>
</dbReference>
<dbReference type="InParanoid" id="A0A3Q1I2G7"/>
<dbReference type="OrthoDB" id="8900217at2759"/>
<feature type="signal peptide" evidence="2">
    <location>
        <begin position="1"/>
        <end position="25"/>
    </location>
</feature>
<keyword evidence="2" id="KW-0732">Signal</keyword>
<dbReference type="AlphaFoldDB" id="A0A3Q1I2G7"/>
<evidence type="ECO:0000313" key="4">
    <source>
        <dbReference type="Ensembl" id="ENSATEP00000011438.1"/>
    </source>
</evidence>
<feature type="chain" id="PRO_5018758567" description="Chemokine interleukin-8-like domain-containing protein" evidence="2">
    <location>
        <begin position="26"/>
        <end position="111"/>
    </location>
</feature>
<evidence type="ECO:0000259" key="3">
    <source>
        <dbReference type="SMART" id="SM00199"/>
    </source>
</evidence>
<reference evidence="4" key="3">
    <citation type="submission" date="2025-09" db="UniProtKB">
        <authorList>
            <consortium name="Ensembl"/>
        </authorList>
    </citation>
    <scope>IDENTIFICATION</scope>
</reference>
<keyword evidence="5" id="KW-1185">Reference proteome</keyword>
<evidence type="ECO:0000313" key="5">
    <source>
        <dbReference type="Proteomes" id="UP000265040"/>
    </source>
</evidence>
<dbReference type="RefSeq" id="XP_026198301.1">
    <property type="nucleotide sequence ID" value="XM_026342516.1"/>
</dbReference>
<dbReference type="GO" id="GO:0008009">
    <property type="term" value="F:chemokine activity"/>
    <property type="evidence" value="ECO:0007669"/>
    <property type="project" value="InterPro"/>
</dbReference>
<dbReference type="GO" id="GO:0005615">
    <property type="term" value="C:extracellular space"/>
    <property type="evidence" value="ECO:0007669"/>
    <property type="project" value="UniProtKB-KW"/>
</dbReference>
<dbReference type="Gene3D" id="2.40.50.40">
    <property type="match status" value="1"/>
</dbReference>
<dbReference type="SMART" id="SM00199">
    <property type="entry name" value="SCY"/>
    <property type="match status" value="1"/>
</dbReference>
<proteinExistence type="predicted"/>
<reference evidence="4" key="2">
    <citation type="submission" date="2025-08" db="UniProtKB">
        <authorList>
            <consortium name="Ensembl"/>
        </authorList>
    </citation>
    <scope>IDENTIFICATION</scope>
</reference>
<dbReference type="GO" id="GO:0006955">
    <property type="term" value="P:immune response"/>
    <property type="evidence" value="ECO:0007669"/>
    <property type="project" value="InterPro"/>
</dbReference>
<dbReference type="SUPFAM" id="SSF54117">
    <property type="entry name" value="Interleukin 8-like chemokines"/>
    <property type="match status" value="1"/>
</dbReference>
<dbReference type="STRING" id="64144.ENSATEP00000011438"/>
<accession>A0A3Q1I2G7</accession>
<dbReference type="GeneTree" id="ENSGT00730000112019"/>
<keyword evidence="1" id="KW-0202">Cytokine</keyword>
<dbReference type="InterPro" id="IPR036048">
    <property type="entry name" value="Interleukin_8-like_sf"/>
</dbReference>
<dbReference type="Proteomes" id="UP000265040">
    <property type="component" value="Chromosome 9"/>
</dbReference>